<evidence type="ECO:0000313" key="1">
    <source>
        <dbReference type="EMBL" id="SHK01771.1"/>
    </source>
</evidence>
<dbReference type="EMBL" id="FQYU01000017">
    <property type="protein sequence ID" value="SHK01771.1"/>
    <property type="molecule type" value="Genomic_DNA"/>
</dbReference>
<dbReference type="AlphaFoldDB" id="A0A1M6P1F5"/>
<evidence type="ECO:0008006" key="3">
    <source>
        <dbReference type="Google" id="ProtNLM"/>
    </source>
</evidence>
<dbReference type="PROSITE" id="PS51257">
    <property type="entry name" value="PROKAR_LIPOPROTEIN"/>
    <property type="match status" value="1"/>
</dbReference>
<name>A0A1M6P1F5_9FLAO</name>
<evidence type="ECO:0000313" key="2">
    <source>
        <dbReference type="Proteomes" id="UP000184543"/>
    </source>
</evidence>
<accession>A0A1M6P1F5</accession>
<organism evidence="1 2">
    <name type="scientific">Pseudozobellia thermophila</name>
    <dbReference type="NCBI Taxonomy" id="192903"/>
    <lineage>
        <taxon>Bacteria</taxon>
        <taxon>Pseudomonadati</taxon>
        <taxon>Bacteroidota</taxon>
        <taxon>Flavobacteriia</taxon>
        <taxon>Flavobacteriales</taxon>
        <taxon>Flavobacteriaceae</taxon>
        <taxon>Pseudozobellia</taxon>
    </lineage>
</organism>
<reference evidence="2" key="1">
    <citation type="submission" date="2016-11" db="EMBL/GenBank/DDBJ databases">
        <authorList>
            <person name="Varghese N."/>
            <person name="Submissions S."/>
        </authorList>
    </citation>
    <scope>NUCLEOTIDE SEQUENCE [LARGE SCALE GENOMIC DNA]</scope>
    <source>
        <strain evidence="2">DSM 19858</strain>
    </source>
</reference>
<protein>
    <recommendedName>
        <fullName evidence="3">Lipoprotein</fullName>
    </recommendedName>
</protein>
<proteinExistence type="predicted"/>
<gene>
    <name evidence="1" type="ORF">SAMN04488513_11726</name>
</gene>
<dbReference type="Proteomes" id="UP000184543">
    <property type="component" value="Unassembled WGS sequence"/>
</dbReference>
<sequence>MTNRYFLLVLTCLFVSCSEKEQNLDEEVFNDVFIQLAEKMRLKVSEIYPVPPPPLLDEKNLDSLKENLILYAESLNNYSAYLRNYYFHNYTINADSLNVKIGINDTLHTINPHHISNMYSNNEYLKENPEFRKLLVSNTQNLKSPKTIDINRIKEHKPFKIAKTSELGWKQELRNDYQNNKDFYLSGILDLSRVYFNKEKNKGYFTCSEIANHYEIFTQLILVEKINGKWKIKSEFYSY</sequence>
<keyword evidence="2" id="KW-1185">Reference proteome</keyword>
<dbReference type="STRING" id="192903.SAMN04488513_11726"/>